<dbReference type="Proteomes" id="UP000501690">
    <property type="component" value="Linkage Group LG9"/>
</dbReference>
<feature type="transmembrane region" description="Helical" evidence="2">
    <location>
        <begin position="28"/>
        <end position="49"/>
    </location>
</feature>
<protein>
    <submittedName>
        <fullName evidence="3">Uncharacterized protein</fullName>
    </submittedName>
</protein>
<reference evidence="3 4" key="1">
    <citation type="submission" date="2019-04" db="EMBL/GenBank/DDBJ databases">
        <title>An improved genome assembly and genetic linkage map for asparagus bean, Vigna unguiculata ssp. sesquipedialis.</title>
        <authorList>
            <person name="Xia Q."/>
            <person name="Zhang R."/>
            <person name="Dong Y."/>
        </authorList>
    </citation>
    <scope>NUCLEOTIDE SEQUENCE [LARGE SCALE GENOMIC DNA]</scope>
    <source>
        <tissue evidence="3">Leaf</tissue>
    </source>
</reference>
<dbReference type="AlphaFoldDB" id="A0A4D6MZ04"/>
<gene>
    <name evidence="3" type="ORF">DEO72_LG9g1794</name>
</gene>
<keyword evidence="2" id="KW-0812">Transmembrane</keyword>
<organism evidence="3 4">
    <name type="scientific">Vigna unguiculata</name>
    <name type="common">Cowpea</name>
    <dbReference type="NCBI Taxonomy" id="3917"/>
    <lineage>
        <taxon>Eukaryota</taxon>
        <taxon>Viridiplantae</taxon>
        <taxon>Streptophyta</taxon>
        <taxon>Embryophyta</taxon>
        <taxon>Tracheophyta</taxon>
        <taxon>Spermatophyta</taxon>
        <taxon>Magnoliopsida</taxon>
        <taxon>eudicotyledons</taxon>
        <taxon>Gunneridae</taxon>
        <taxon>Pentapetalae</taxon>
        <taxon>rosids</taxon>
        <taxon>fabids</taxon>
        <taxon>Fabales</taxon>
        <taxon>Fabaceae</taxon>
        <taxon>Papilionoideae</taxon>
        <taxon>50 kb inversion clade</taxon>
        <taxon>NPAAA clade</taxon>
        <taxon>indigoferoid/millettioid clade</taxon>
        <taxon>Phaseoleae</taxon>
        <taxon>Vigna</taxon>
    </lineage>
</organism>
<evidence type="ECO:0000313" key="3">
    <source>
        <dbReference type="EMBL" id="QCE06780.1"/>
    </source>
</evidence>
<evidence type="ECO:0000256" key="2">
    <source>
        <dbReference type="SAM" id="Phobius"/>
    </source>
</evidence>
<evidence type="ECO:0000256" key="1">
    <source>
        <dbReference type="SAM" id="MobiDB-lite"/>
    </source>
</evidence>
<sequence length="98" mass="10360">MFTHSFSLCQAIFLPFASHPYNVSYPFVVAHLLLCVGTAALGTVAPRLLSLSQSPSRRVLVRGVAWRVAVASMAGRKRSTAATQRQMGGGKGNNGSVA</sequence>
<keyword evidence="2" id="KW-1133">Transmembrane helix</keyword>
<name>A0A4D6MZ04_VIGUN</name>
<accession>A0A4D6MZ04</accession>
<feature type="compositionally biased region" description="Gly residues" evidence="1">
    <location>
        <begin position="87"/>
        <end position="98"/>
    </location>
</feature>
<proteinExistence type="predicted"/>
<keyword evidence="4" id="KW-1185">Reference proteome</keyword>
<evidence type="ECO:0000313" key="4">
    <source>
        <dbReference type="Proteomes" id="UP000501690"/>
    </source>
</evidence>
<dbReference type="EMBL" id="CP039353">
    <property type="protein sequence ID" value="QCE06780.1"/>
    <property type="molecule type" value="Genomic_DNA"/>
</dbReference>
<feature type="region of interest" description="Disordered" evidence="1">
    <location>
        <begin position="74"/>
        <end position="98"/>
    </location>
</feature>
<keyword evidence="2" id="KW-0472">Membrane</keyword>